<keyword evidence="1" id="KW-0812">Transmembrane</keyword>
<dbReference type="AlphaFoldDB" id="A0A6H1U825"/>
<dbReference type="InterPro" id="IPR021499">
    <property type="entry name" value="DUF3153"/>
</dbReference>
<dbReference type="Proteomes" id="UP000500857">
    <property type="component" value="Chromosome"/>
</dbReference>
<keyword evidence="1" id="KW-0472">Membrane</keyword>
<dbReference type="Pfam" id="PF11353">
    <property type="entry name" value="DUF3153"/>
    <property type="match status" value="1"/>
</dbReference>
<protein>
    <submittedName>
        <fullName evidence="2">DUF3153 domain-containing protein</fullName>
    </submittedName>
</protein>
<evidence type="ECO:0000313" key="3">
    <source>
        <dbReference type="Proteomes" id="UP000500857"/>
    </source>
</evidence>
<reference evidence="2 3" key="1">
    <citation type="submission" date="2020-04" db="EMBL/GenBank/DDBJ databases">
        <authorList>
            <person name="Basu S."/>
            <person name="Maruthanayagam V."/>
            <person name="Chakraborty S."/>
            <person name="Pramanik A."/>
            <person name="Mukherjee J."/>
            <person name="Brink B."/>
        </authorList>
    </citation>
    <scope>NUCLEOTIDE SEQUENCE [LARGE SCALE GENOMIC DNA]</scope>
    <source>
        <strain evidence="2 3">AP17</strain>
    </source>
</reference>
<proteinExistence type="predicted"/>
<organism evidence="2 3">
    <name type="scientific">Oxynema aestuarii AP17</name>
    <dbReference type="NCBI Taxonomy" id="2064643"/>
    <lineage>
        <taxon>Bacteria</taxon>
        <taxon>Bacillati</taxon>
        <taxon>Cyanobacteriota</taxon>
        <taxon>Cyanophyceae</taxon>
        <taxon>Oscillatoriophycideae</taxon>
        <taxon>Oscillatoriales</taxon>
        <taxon>Oscillatoriaceae</taxon>
        <taxon>Oxynema</taxon>
        <taxon>Oxynema aestuarii</taxon>
    </lineage>
</organism>
<sequence>MLARRGRELLLLLLVPLVLGGCVDYDVGIEFDSQTHGTIVQQIELGERLSAFSGATAQSWLQSIERRSRQLGGKSRRLNDRQVRVEIPFNNGDELVRKFNEFFNPESASRTEETLESAELPQLESHMAIVQRNFLLAIHNRLSYDLDLRSLGLSSQEGKLLVGPGALLDLHFRLTTPWGAKVSAPEGAIAPEMTDDGRQVVWTLQPGEANHLEATFWVPSPIGIGALAIAALVALGHFVKYRLFPALGFDRRRRPTSQPAKPEAETVVNG</sequence>
<dbReference type="PROSITE" id="PS51257">
    <property type="entry name" value="PROKAR_LIPOPROTEIN"/>
    <property type="match status" value="1"/>
</dbReference>
<accession>A0A6H1U825</accession>
<evidence type="ECO:0000313" key="2">
    <source>
        <dbReference type="EMBL" id="QIZ73799.1"/>
    </source>
</evidence>
<dbReference type="KEGG" id="oxy:HCG48_17050"/>
<dbReference type="EMBL" id="CP051167">
    <property type="protein sequence ID" value="QIZ73799.1"/>
    <property type="molecule type" value="Genomic_DNA"/>
</dbReference>
<feature type="transmembrane region" description="Helical" evidence="1">
    <location>
        <begin position="222"/>
        <end position="244"/>
    </location>
</feature>
<gene>
    <name evidence="2" type="ORF">HCG48_17050</name>
</gene>
<name>A0A6H1U825_9CYAN</name>
<evidence type="ECO:0000256" key="1">
    <source>
        <dbReference type="SAM" id="Phobius"/>
    </source>
</evidence>
<keyword evidence="1" id="KW-1133">Transmembrane helix</keyword>
<keyword evidence="3" id="KW-1185">Reference proteome</keyword>